<evidence type="ECO:0000313" key="2">
    <source>
        <dbReference type="Proteomes" id="UP000308600"/>
    </source>
</evidence>
<evidence type="ECO:0000313" key="1">
    <source>
        <dbReference type="EMBL" id="TFK59077.1"/>
    </source>
</evidence>
<sequence>MLIILVLTLSFFRVQAAPFSEAGPATHPTLAHTIFFGIQPRSAGAEANTRTLYDIVRSCLFTIAACVYRAIHQNIPDPKATMWERLRVRIKITIYALIAPEAIIWWAMRQRYGAIDIANRVNKLKYGLNWTQTHGQFAQMGGFGRKDNKHVLYPETLISLLEAGQIDIEQLTLTKEDIDDKSKGDILSKAIVAFQTTWFVFECFARLQQKLPLIELEVVTLAFAVLNTITYALWWYKPLNVLRPIYLHILSEATTNETEAPPPADSSSEVMVIAGDIDHEGKPLMSREAGISQESTVEGNEAREGRGVVARVQRAIGKVVVAIKEDVGKRPWWMTVWKRLMKQPFLAVVGPLVELFTDNDVYDGTTHVSTFYGMKVSTKDNLVLRLSCFIGMIFGVTHFLSWHATFPTHTELLLWRISSVVLVAQPVLLLLLDLLQAIDKHTPAGAWWESITDFFGGFFAILSWFVGPIPYILARFCILALAFLTLHYLPPRALDSIAWTFYIPHL</sequence>
<dbReference type="EMBL" id="ML209088">
    <property type="protein sequence ID" value="TFK59077.1"/>
    <property type="molecule type" value="Genomic_DNA"/>
</dbReference>
<dbReference type="Proteomes" id="UP000308600">
    <property type="component" value="Unassembled WGS sequence"/>
</dbReference>
<reference evidence="1 2" key="1">
    <citation type="journal article" date="2019" name="Nat. Ecol. Evol.">
        <title>Megaphylogeny resolves global patterns of mushroom evolution.</title>
        <authorList>
            <person name="Varga T."/>
            <person name="Krizsan K."/>
            <person name="Foldi C."/>
            <person name="Dima B."/>
            <person name="Sanchez-Garcia M."/>
            <person name="Sanchez-Ramirez S."/>
            <person name="Szollosi G.J."/>
            <person name="Szarkandi J.G."/>
            <person name="Papp V."/>
            <person name="Albert L."/>
            <person name="Andreopoulos W."/>
            <person name="Angelini C."/>
            <person name="Antonin V."/>
            <person name="Barry K.W."/>
            <person name="Bougher N.L."/>
            <person name="Buchanan P."/>
            <person name="Buyck B."/>
            <person name="Bense V."/>
            <person name="Catcheside P."/>
            <person name="Chovatia M."/>
            <person name="Cooper J."/>
            <person name="Damon W."/>
            <person name="Desjardin D."/>
            <person name="Finy P."/>
            <person name="Geml J."/>
            <person name="Haridas S."/>
            <person name="Hughes K."/>
            <person name="Justo A."/>
            <person name="Karasinski D."/>
            <person name="Kautmanova I."/>
            <person name="Kiss B."/>
            <person name="Kocsube S."/>
            <person name="Kotiranta H."/>
            <person name="LaButti K.M."/>
            <person name="Lechner B.E."/>
            <person name="Liimatainen K."/>
            <person name="Lipzen A."/>
            <person name="Lukacs Z."/>
            <person name="Mihaltcheva S."/>
            <person name="Morgado L.N."/>
            <person name="Niskanen T."/>
            <person name="Noordeloos M.E."/>
            <person name="Ohm R.A."/>
            <person name="Ortiz-Santana B."/>
            <person name="Ovrebo C."/>
            <person name="Racz N."/>
            <person name="Riley R."/>
            <person name="Savchenko A."/>
            <person name="Shiryaev A."/>
            <person name="Soop K."/>
            <person name="Spirin V."/>
            <person name="Szebenyi C."/>
            <person name="Tomsovsky M."/>
            <person name="Tulloss R.E."/>
            <person name="Uehling J."/>
            <person name="Grigoriev I.V."/>
            <person name="Vagvolgyi C."/>
            <person name="Papp T."/>
            <person name="Martin F.M."/>
            <person name="Miettinen O."/>
            <person name="Hibbett D.S."/>
            <person name="Nagy L.G."/>
        </authorList>
    </citation>
    <scope>NUCLEOTIDE SEQUENCE [LARGE SCALE GENOMIC DNA]</scope>
    <source>
        <strain evidence="1 2">NL-1719</strain>
    </source>
</reference>
<keyword evidence="2" id="KW-1185">Reference proteome</keyword>
<name>A0ACD3A2F7_9AGAR</name>
<organism evidence="1 2">
    <name type="scientific">Pluteus cervinus</name>
    <dbReference type="NCBI Taxonomy" id="181527"/>
    <lineage>
        <taxon>Eukaryota</taxon>
        <taxon>Fungi</taxon>
        <taxon>Dikarya</taxon>
        <taxon>Basidiomycota</taxon>
        <taxon>Agaricomycotina</taxon>
        <taxon>Agaricomycetes</taxon>
        <taxon>Agaricomycetidae</taxon>
        <taxon>Agaricales</taxon>
        <taxon>Pluteineae</taxon>
        <taxon>Pluteaceae</taxon>
        <taxon>Pluteus</taxon>
    </lineage>
</organism>
<accession>A0ACD3A2F7</accession>
<proteinExistence type="predicted"/>
<protein>
    <submittedName>
        <fullName evidence="1">Uncharacterized protein</fullName>
    </submittedName>
</protein>
<gene>
    <name evidence="1" type="ORF">BDN72DRAFT_966166</name>
</gene>